<reference evidence="4 5" key="1">
    <citation type="submission" date="2016-10" db="EMBL/GenBank/DDBJ databases">
        <authorList>
            <person name="de Groot N.N."/>
        </authorList>
    </citation>
    <scope>NUCLEOTIDE SEQUENCE [LARGE SCALE GENOMIC DNA]</scope>
    <source>
        <strain evidence="4 5">Nm146</strain>
    </source>
</reference>
<evidence type="ECO:0000313" key="3">
    <source>
        <dbReference type="EMBL" id="CAE6499865.1"/>
    </source>
</evidence>
<dbReference type="InterPro" id="IPR010870">
    <property type="entry name" value="Porin_O/P"/>
</dbReference>
<dbReference type="InterPro" id="IPR023614">
    <property type="entry name" value="Porin_dom_sf"/>
</dbReference>
<sequence>MSKSGKNQDKRIGKLLSNVALCMASLGSPVLSAATLILYVDVETNQVYTTPGKNRVKLGEFEQVKRVENSASQEETHVPAVSRVNQKVEEPAMRGAPAAEQSTATQTVAEQSQQVAPQKASAGKEEKKWYDRIKIGGYTQFRQSAGLSGDVENLSSPGDRSIEEDTNFFIRRARLVFQGDISDHLSLYMQSEFANGTVGVRDMYGDIYFDKKKEFRIRPGLSKIPNSFELLQSSRDRLAFERADPLASGVRNERDTGVFFYWTPEHVQKRFEFLKKDLKGSGDYGVIGFGAYTGQGLNQSDKNDNVHLAARVTYPFEFSNGQFFEAGFYGYTGRFVPTVATNVAAGILDKPTFDSKGHRDTRVGLHAVLYPQPFGFQTEWNWGKSPQLSADLSRIESDDIHGGYVQAMYKIDGSWGTWIPYVKWQRYDGAEKDSVNAPFSKVRETEVGVEWKYWSGVELTVAYANMERTNVRTLKHVNDANIMRFQLQWNY</sequence>
<keyword evidence="5" id="KW-1185">Reference proteome</keyword>
<evidence type="ECO:0000313" key="5">
    <source>
        <dbReference type="Proteomes" id="UP000199561"/>
    </source>
</evidence>
<gene>
    <name evidence="3" type="ORF">NMYAN_180038</name>
    <name evidence="4" type="ORF">SAMN05421880_12535</name>
</gene>
<feature type="region of interest" description="Disordered" evidence="1">
    <location>
        <begin position="90"/>
        <end position="121"/>
    </location>
</feature>
<reference evidence="3" key="2">
    <citation type="submission" date="2021-02" db="EMBL/GenBank/DDBJ databases">
        <authorList>
            <person name="Han P."/>
        </authorList>
    </citation>
    <scope>NUCLEOTIDE SEQUENCE</scope>
    <source>
        <strain evidence="3">Nitrosomonas nitrosa 18-3D</strain>
    </source>
</reference>
<evidence type="ECO:0000313" key="4">
    <source>
        <dbReference type="EMBL" id="SFM65754.1"/>
    </source>
</evidence>
<dbReference type="EMBL" id="FOUF01000025">
    <property type="protein sequence ID" value="SFM65754.1"/>
    <property type="molecule type" value="Genomic_DNA"/>
</dbReference>
<dbReference type="Proteomes" id="UP000199561">
    <property type="component" value="Unassembled WGS sequence"/>
</dbReference>
<dbReference type="EMBL" id="CAJNAP010000010">
    <property type="protein sequence ID" value="CAE6499865.1"/>
    <property type="molecule type" value="Genomic_DNA"/>
</dbReference>
<proteinExistence type="predicted"/>
<accession>A0A1I4SMS0</accession>
<dbReference type="STRING" id="52442.SAMN05421880_12535"/>
<organism evidence="4 5">
    <name type="scientific">Nitrosomonas nitrosa</name>
    <dbReference type="NCBI Taxonomy" id="52442"/>
    <lineage>
        <taxon>Bacteria</taxon>
        <taxon>Pseudomonadati</taxon>
        <taxon>Pseudomonadota</taxon>
        <taxon>Betaproteobacteria</taxon>
        <taxon>Nitrosomonadales</taxon>
        <taxon>Nitrosomonadaceae</taxon>
        <taxon>Nitrosomonas</taxon>
    </lineage>
</organism>
<feature type="signal peptide" evidence="2">
    <location>
        <begin position="1"/>
        <end position="33"/>
    </location>
</feature>
<feature type="compositionally biased region" description="Polar residues" evidence="1">
    <location>
        <begin position="100"/>
        <end position="116"/>
    </location>
</feature>
<dbReference type="Gene3D" id="2.40.160.10">
    <property type="entry name" value="Porin"/>
    <property type="match status" value="1"/>
</dbReference>
<protein>
    <submittedName>
        <fullName evidence="4">Phosphate-selective porin</fullName>
    </submittedName>
</protein>
<dbReference type="Proteomes" id="UP000601736">
    <property type="component" value="Unassembled WGS sequence"/>
</dbReference>
<dbReference type="RefSeq" id="WP_090670917.1">
    <property type="nucleotide sequence ID" value="NZ_CAJNAP010000010.1"/>
</dbReference>
<name>A0A1I4SMS0_9PROT</name>
<evidence type="ECO:0000256" key="2">
    <source>
        <dbReference type="SAM" id="SignalP"/>
    </source>
</evidence>
<dbReference type="AlphaFoldDB" id="A0A1I4SMS0"/>
<dbReference type="SUPFAM" id="SSF56935">
    <property type="entry name" value="Porins"/>
    <property type="match status" value="1"/>
</dbReference>
<evidence type="ECO:0000256" key="1">
    <source>
        <dbReference type="SAM" id="MobiDB-lite"/>
    </source>
</evidence>
<keyword evidence="2" id="KW-0732">Signal</keyword>
<feature type="chain" id="PRO_5036021452" evidence="2">
    <location>
        <begin position="34"/>
        <end position="491"/>
    </location>
</feature>
<dbReference type="Pfam" id="PF07396">
    <property type="entry name" value="Porin_O_P"/>
    <property type="match status" value="1"/>
</dbReference>